<reference evidence="4 5" key="2">
    <citation type="submission" date="2019-09" db="EMBL/GenBank/DDBJ databases">
        <authorList>
            <person name="Jin C."/>
        </authorList>
    </citation>
    <scope>NUCLEOTIDE SEQUENCE [LARGE SCALE GENOMIC DNA]</scope>
    <source>
        <strain evidence="4 5">BN140078</strain>
    </source>
</reference>
<evidence type="ECO:0000259" key="3">
    <source>
        <dbReference type="Pfam" id="PF10017"/>
    </source>
</evidence>
<accession>A0A5B2VXD9</accession>
<keyword evidence="5" id="KW-1185">Reference proteome</keyword>
<dbReference type="PIRSF" id="PIRSF018005">
    <property type="entry name" value="UCP018005"/>
    <property type="match status" value="1"/>
</dbReference>
<dbReference type="PANTHER" id="PTHR43397:SF1">
    <property type="entry name" value="ERGOTHIONEINE BIOSYNTHESIS PROTEIN 1"/>
    <property type="match status" value="1"/>
</dbReference>
<evidence type="ECO:0000256" key="1">
    <source>
        <dbReference type="ARBA" id="ARBA00022603"/>
    </source>
</evidence>
<dbReference type="InterPro" id="IPR019257">
    <property type="entry name" value="MeTrfase_dom"/>
</dbReference>
<dbReference type="Proteomes" id="UP000324611">
    <property type="component" value="Unassembled WGS sequence"/>
</dbReference>
<dbReference type="GO" id="GO:0032259">
    <property type="term" value="P:methylation"/>
    <property type="evidence" value="ECO:0007669"/>
    <property type="project" value="UniProtKB-KW"/>
</dbReference>
<dbReference type="InterPro" id="IPR017804">
    <property type="entry name" value="MeTrfase_EgtD-like"/>
</dbReference>
<feature type="domain" description="Histidine-specific methyltransferase SAM-dependent" evidence="3">
    <location>
        <begin position="24"/>
        <end position="328"/>
    </location>
</feature>
<sequence>MKSQQRIIAPTEVCATTQINTKFYRDVITGLRATSKYLQSKYFYDAAGDKLFQDIMECEDYYPFACELEIFMRQTAALASALAHPGGSFDLIELGAGDATKSGFLLQHLLQQGADFTYMPIDISRNVISQLEETLPATLPGLRMTGLNGEYFDMLRQAARLSNNRKVVLFLGSTLGNMTVHDTALFCQELREHLQPGDMALIGIDLKKHPKTILAAYNDREGITRKFNLNLLRRINRELHANFDLSAFEHYPTYDPETGSCKSYLVSRTDQEVEINGQEIIRFAKDEHIFMEISQKYTVSQMDQLAADASFKPAGQFFDHRKWFMDAIWLAV</sequence>
<comment type="caution">
    <text evidence="4">The sequence shown here is derived from an EMBL/GenBank/DDBJ whole genome shotgun (WGS) entry which is preliminary data.</text>
</comment>
<dbReference type="EMBL" id="VUOC01000002">
    <property type="protein sequence ID" value="KAA2243278.1"/>
    <property type="molecule type" value="Genomic_DNA"/>
</dbReference>
<dbReference type="Gene3D" id="3.40.50.150">
    <property type="entry name" value="Vaccinia Virus protein VP39"/>
    <property type="match status" value="1"/>
</dbReference>
<dbReference type="Pfam" id="PF10017">
    <property type="entry name" value="Methyltransf_33"/>
    <property type="match status" value="1"/>
</dbReference>
<dbReference type="GO" id="GO:0008168">
    <property type="term" value="F:methyltransferase activity"/>
    <property type="evidence" value="ECO:0007669"/>
    <property type="project" value="UniProtKB-KW"/>
</dbReference>
<dbReference type="AlphaFoldDB" id="A0A5B2VXD9"/>
<dbReference type="InterPro" id="IPR051128">
    <property type="entry name" value="EgtD_Methyltrsf_superfamily"/>
</dbReference>
<dbReference type="PANTHER" id="PTHR43397">
    <property type="entry name" value="ERGOTHIONEINE BIOSYNTHESIS PROTEIN 1"/>
    <property type="match status" value="1"/>
</dbReference>
<gene>
    <name evidence="4" type="ORF">F0L74_12265</name>
</gene>
<name>A0A5B2VXD9_9BACT</name>
<reference evidence="4 5" key="1">
    <citation type="submission" date="2019-09" db="EMBL/GenBank/DDBJ databases">
        <title>Chitinophaga ginsengihumi sp. nov., isolated from soil of ginseng rhizosphere.</title>
        <authorList>
            <person name="Lee J."/>
        </authorList>
    </citation>
    <scope>NUCLEOTIDE SEQUENCE [LARGE SCALE GENOMIC DNA]</scope>
    <source>
        <strain evidence="4 5">BN140078</strain>
    </source>
</reference>
<protein>
    <submittedName>
        <fullName evidence="4">L-histidine N(Alpha)-methyltransferase</fullName>
    </submittedName>
</protein>
<evidence type="ECO:0000313" key="4">
    <source>
        <dbReference type="EMBL" id="KAA2243278.1"/>
    </source>
</evidence>
<evidence type="ECO:0000256" key="2">
    <source>
        <dbReference type="ARBA" id="ARBA00022679"/>
    </source>
</evidence>
<dbReference type="SUPFAM" id="SSF53335">
    <property type="entry name" value="S-adenosyl-L-methionine-dependent methyltransferases"/>
    <property type="match status" value="1"/>
</dbReference>
<evidence type="ECO:0000313" key="5">
    <source>
        <dbReference type="Proteomes" id="UP000324611"/>
    </source>
</evidence>
<keyword evidence="1 4" id="KW-0489">Methyltransferase</keyword>
<dbReference type="RefSeq" id="WP_149838154.1">
    <property type="nucleotide sequence ID" value="NZ_VUOC01000002.1"/>
</dbReference>
<dbReference type="InterPro" id="IPR029063">
    <property type="entry name" value="SAM-dependent_MTases_sf"/>
</dbReference>
<proteinExistence type="predicted"/>
<organism evidence="4 5">
    <name type="scientific">Chitinophaga agrisoli</name>
    <dbReference type="NCBI Taxonomy" id="2607653"/>
    <lineage>
        <taxon>Bacteria</taxon>
        <taxon>Pseudomonadati</taxon>
        <taxon>Bacteroidota</taxon>
        <taxon>Chitinophagia</taxon>
        <taxon>Chitinophagales</taxon>
        <taxon>Chitinophagaceae</taxon>
        <taxon>Chitinophaga</taxon>
    </lineage>
</organism>
<keyword evidence="2 4" id="KW-0808">Transferase</keyword>